<dbReference type="Gene3D" id="1.10.8.1170">
    <property type="match status" value="1"/>
</dbReference>
<gene>
    <name evidence="3" type="ORF">RHGRI_025548</name>
</gene>
<feature type="compositionally biased region" description="Basic and acidic residues" evidence="1">
    <location>
        <begin position="218"/>
        <end position="233"/>
    </location>
</feature>
<sequence length="404" mass="43742">MPPPPSPLHHHHHHYRHHHPTATTTTTMLPLSPPPPQHRHHHHNYRHHHHVAATTTTPPPPPPPSPPQRHATIAVATTTTTTTAITTPPPQLTVVNTRINTVNCGGGGDGGGGGDDGGVVVVVIVVAVMVVAALWWWRHDVGGGGGSGGVGVHPSARLLYPTRIHTSIKSSLSRIPLLFCPSSSLAPSDLTSTVYVRAALTSNTNDADPISNALDPQPRFDDKKKGDTSRGPETETEYLSLGVMDTPNRSTNSNGVSYDWESNSESDSGPSTEDSHSNNFGAQTARYGILSSGYNLMSFYASHGQDSFEDAREAEYEMTSWMRKRWERENNKDNKTDIGEASNGQLLFGVGDPLVVKTKGNPGKNSSAQHYPNPRKCSNCKCRGHDKRTCPKLSSRHPIDDLPM</sequence>
<evidence type="ECO:0000313" key="3">
    <source>
        <dbReference type="EMBL" id="KAG5530619.1"/>
    </source>
</evidence>
<evidence type="ECO:0008006" key="5">
    <source>
        <dbReference type="Google" id="ProtNLM"/>
    </source>
</evidence>
<organism evidence="3 4">
    <name type="scientific">Rhododendron griersonianum</name>
    <dbReference type="NCBI Taxonomy" id="479676"/>
    <lineage>
        <taxon>Eukaryota</taxon>
        <taxon>Viridiplantae</taxon>
        <taxon>Streptophyta</taxon>
        <taxon>Embryophyta</taxon>
        <taxon>Tracheophyta</taxon>
        <taxon>Spermatophyta</taxon>
        <taxon>Magnoliopsida</taxon>
        <taxon>eudicotyledons</taxon>
        <taxon>Gunneridae</taxon>
        <taxon>Pentapetalae</taxon>
        <taxon>asterids</taxon>
        <taxon>Ericales</taxon>
        <taxon>Ericaceae</taxon>
        <taxon>Ericoideae</taxon>
        <taxon>Rhodoreae</taxon>
        <taxon>Rhododendron</taxon>
    </lineage>
</organism>
<dbReference type="Proteomes" id="UP000823749">
    <property type="component" value="Chromosome 9"/>
</dbReference>
<proteinExistence type="predicted"/>
<keyword evidence="2" id="KW-0812">Transmembrane</keyword>
<name>A0AAV6IT29_9ERIC</name>
<reference evidence="3" key="1">
    <citation type="submission" date="2020-08" db="EMBL/GenBank/DDBJ databases">
        <title>Plant Genome Project.</title>
        <authorList>
            <person name="Zhang R.-G."/>
        </authorList>
    </citation>
    <scope>NUCLEOTIDE SEQUENCE</scope>
    <source>
        <strain evidence="3">WSP0</strain>
        <tissue evidence="3">Leaf</tissue>
    </source>
</reference>
<feature type="transmembrane region" description="Helical" evidence="2">
    <location>
        <begin position="117"/>
        <end position="137"/>
    </location>
</feature>
<feature type="compositionally biased region" description="Pro residues" evidence="1">
    <location>
        <begin position="57"/>
        <end position="67"/>
    </location>
</feature>
<feature type="region of interest" description="Disordered" evidence="1">
    <location>
        <begin position="1"/>
        <end position="70"/>
    </location>
</feature>
<protein>
    <recommendedName>
        <fullName evidence="5">CCHC-type domain-containing protein</fullName>
    </recommendedName>
</protein>
<feature type="compositionally biased region" description="Basic residues" evidence="1">
    <location>
        <begin position="37"/>
        <end position="51"/>
    </location>
</feature>
<accession>A0AAV6IT29</accession>
<feature type="compositionally biased region" description="Polar residues" evidence="1">
    <location>
        <begin position="247"/>
        <end position="280"/>
    </location>
</feature>
<evidence type="ECO:0000256" key="2">
    <source>
        <dbReference type="SAM" id="Phobius"/>
    </source>
</evidence>
<evidence type="ECO:0000313" key="4">
    <source>
        <dbReference type="Proteomes" id="UP000823749"/>
    </source>
</evidence>
<feature type="compositionally biased region" description="Low complexity" evidence="1">
    <location>
        <begin position="21"/>
        <end position="30"/>
    </location>
</feature>
<comment type="caution">
    <text evidence="3">The sequence shown here is derived from an EMBL/GenBank/DDBJ whole genome shotgun (WGS) entry which is preliminary data.</text>
</comment>
<dbReference type="AlphaFoldDB" id="A0AAV6IT29"/>
<evidence type="ECO:0000256" key="1">
    <source>
        <dbReference type="SAM" id="MobiDB-lite"/>
    </source>
</evidence>
<feature type="compositionally biased region" description="Basic residues" evidence="1">
    <location>
        <begin position="8"/>
        <end position="20"/>
    </location>
</feature>
<feature type="region of interest" description="Disordered" evidence="1">
    <location>
        <begin position="357"/>
        <end position="378"/>
    </location>
</feature>
<keyword evidence="2" id="KW-1133">Transmembrane helix</keyword>
<dbReference type="EMBL" id="JACTNZ010000009">
    <property type="protein sequence ID" value="KAG5530619.1"/>
    <property type="molecule type" value="Genomic_DNA"/>
</dbReference>
<feature type="region of interest" description="Disordered" evidence="1">
    <location>
        <begin position="206"/>
        <end position="280"/>
    </location>
</feature>
<keyword evidence="4" id="KW-1185">Reference proteome</keyword>
<keyword evidence="2" id="KW-0472">Membrane</keyword>